<dbReference type="EMBL" id="CP045095">
    <property type="protein sequence ID" value="QFQ94884.1"/>
    <property type="molecule type" value="Genomic_DNA"/>
</dbReference>
<dbReference type="AlphaFoldDB" id="A0A5P8JVT3"/>
<feature type="region of interest" description="Disordered" evidence="1">
    <location>
        <begin position="97"/>
        <end position="126"/>
    </location>
</feature>
<proteinExistence type="predicted"/>
<dbReference type="KEGG" id="sphv:F9278_00265"/>
<evidence type="ECO:0000256" key="1">
    <source>
        <dbReference type="SAM" id="MobiDB-lite"/>
    </source>
</evidence>
<organism evidence="2 3">
    <name type="scientific">Streptomyces phaeolivaceus</name>
    <dbReference type="NCBI Taxonomy" id="2653200"/>
    <lineage>
        <taxon>Bacteria</taxon>
        <taxon>Bacillati</taxon>
        <taxon>Actinomycetota</taxon>
        <taxon>Actinomycetes</taxon>
        <taxon>Kitasatosporales</taxon>
        <taxon>Streptomycetaceae</taxon>
        <taxon>Streptomyces</taxon>
    </lineage>
</organism>
<reference evidence="2 3" key="1">
    <citation type="submission" date="2019-10" db="EMBL/GenBank/DDBJ databases">
        <title>Streptomyces sp. strain GY16 isolated from leaves of Broussonetia papyrifera.</title>
        <authorList>
            <person name="Mo P."/>
        </authorList>
    </citation>
    <scope>NUCLEOTIDE SEQUENCE [LARGE SCALE GENOMIC DNA]</scope>
    <source>
        <strain evidence="2 3">GY16</strain>
        <plasmid evidence="2 3">unnamed1</plasmid>
    </source>
</reference>
<geneLocation type="plasmid" evidence="2 3">
    <name>unnamed1</name>
</geneLocation>
<accession>A0A5P8JVT3</accession>
<name>A0A5P8JVT3_9ACTN</name>
<evidence type="ECO:0000313" key="3">
    <source>
        <dbReference type="Proteomes" id="UP000327294"/>
    </source>
</evidence>
<keyword evidence="3" id="KW-1185">Reference proteome</keyword>
<protein>
    <submittedName>
        <fullName evidence="2">Uncharacterized protein</fullName>
    </submittedName>
</protein>
<dbReference type="Proteomes" id="UP000327294">
    <property type="component" value="Plasmid unnamed1"/>
</dbReference>
<dbReference type="RefSeq" id="WP_152166418.1">
    <property type="nucleotide sequence ID" value="NZ_CP045095.1"/>
</dbReference>
<evidence type="ECO:0000313" key="2">
    <source>
        <dbReference type="EMBL" id="QFQ94884.1"/>
    </source>
</evidence>
<gene>
    <name evidence="2" type="ORF">F9278_00265</name>
</gene>
<keyword evidence="2" id="KW-0614">Plasmid</keyword>
<sequence length="126" mass="13344">MSDTAEQSAEETARQEEIAGLLPALSALDKTAAELEQQAAAGKEVTAGQIAAYETQAAHARHLVNAAGVSTSEITAAEQDHRSDGERGFTTRALDHATHTRHFEPTPAADAGSNKEHEIEEEEIGL</sequence>